<evidence type="ECO:0000313" key="3">
    <source>
        <dbReference type="Proteomes" id="UP000266677"/>
    </source>
</evidence>
<comment type="caution">
    <text evidence="2">The sequence shown here is derived from an EMBL/GenBank/DDBJ whole genome shotgun (WGS) entry which is preliminary data.</text>
</comment>
<evidence type="ECO:0000313" key="2">
    <source>
        <dbReference type="EMBL" id="RJO72927.1"/>
    </source>
</evidence>
<name>A0A3A4KFN7_9NOCA</name>
<keyword evidence="3" id="KW-1185">Reference proteome</keyword>
<accession>A0A3A4KFN7</accession>
<dbReference type="Proteomes" id="UP000266677">
    <property type="component" value="Unassembled WGS sequence"/>
</dbReference>
<reference evidence="2 3" key="1">
    <citation type="submission" date="2018-09" db="EMBL/GenBank/DDBJ databases">
        <title>YIM PH21274 draft genome.</title>
        <authorList>
            <person name="Miao C."/>
        </authorList>
    </citation>
    <scope>NUCLEOTIDE SEQUENCE [LARGE SCALE GENOMIC DNA]</scope>
    <source>
        <strain evidence="2 3">YIM PH 21724</strain>
    </source>
</reference>
<gene>
    <name evidence="2" type="ORF">D5S18_21810</name>
</gene>
<proteinExistence type="predicted"/>
<evidence type="ECO:0000256" key="1">
    <source>
        <dbReference type="SAM" id="Phobius"/>
    </source>
</evidence>
<dbReference type="AlphaFoldDB" id="A0A3A4KFN7"/>
<organism evidence="2 3">
    <name type="scientific">Nocardia panacis</name>
    <dbReference type="NCBI Taxonomy" id="2340916"/>
    <lineage>
        <taxon>Bacteria</taxon>
        <taxon>Bacillati</taxon>
        <taxon>Actinomycetota</taxon>
        <taxon>Actinomycetes</taxon>
        <taxon>Mycobacteriales</taxon>
        <taxon>Nocardiaceae</taxon>
        <taxon>Nocardia</taxon>
    </lineage>
</organism>
<protein>
    <submittedName>
        <fullName evidence="2">Uncharacterized protein</fullName>
    </submittedName>
</protein>
<keyword evidence="1" id="KW-0472">Membrane</keyword>
<feature type="transmembrane region" description="Helical" evidence="1">
    <location>
        <begin position="20"/>
        <end position="41"/>
    </location>
</feature>
<dbReference type="EMBL" id="QZFU01000024">
    <property type="protein sequence ID" value="RJO72927.1"/>
    <property type="molecule type" value="Genomic_DNA"/>
</dbReference>
<keyword evidence="1" id="KW-0812">Transmembrane</keyword>
<sequence>MGGDVVAALDRRTGYAWLRLVRPILGTVASLMLVALALYVWNQPTTAPVLDAPQVTQPFGAVQH</sequence>
<keyword evidence="1" id="KW-1133">Transmembrane helix</keyword>